<evidence type="ECO:0000313" key="3">
    <source>
        <dbReference type="Proteomes" id="UP000184474"/>
    </source>
</evidence>
<proteinExistence type="predicted"/>
<dbReference type="STRING" id="156994.SAMN04488028_103196"/>
<dbReference type="Gene3D" id="2.60.40.10">
    <property type="entry name" value="Immunoglobulins"/>
    <property type="match status" value="2"/>
</dbReference>
<dbReference type="Proteomes" id="UP000184474">
    <property type="component" value="Unassembled WGS sequence"/>
</dbReference>
<dbReference type="EMBL" id="FRAA01000003">
    <property type="protein sequence ID" value="SHK15979.1"/>
    <property type="molecule type" value="Genomic_DNA"/>
</dbReference>
<sequence length="430" mass="45305">MYKNLSKRVHLKSTWVAGAILLFTTVLISCSEDEGGKSAPIPTITAVSAESGEPGDDITITGTDLDEALTVAFGGANAAIVSNTSTEIVATVPEDAVTGKIRVTTEGGVAESAGDFNVIIVGAAVISDISPMSAQAGETVIITGTDMATISSVKIGEIDATVVGTTETTATITVGEGSALGLSSLTIVNEGGTATTSTEQNAFYVIKMIDEKYRMTFDNDDVELAFSGSPDTEESTAFGRSDDVTNVADVADALPSAIDGTFFHMEGYSSTEYSGSYICYVGTAEQEVGTFSDFFGTALPEDIYFNIQMNVGDLPEGYTGDEDDGQMVVGFRFRFSSDYYEYNATMKELLDMGFAPDENGWQNVSVPASLFVDRAGLEEFNFGDMNRYGLSVRRAYGGGTTLPLSSDPDAIFYSLSYDNASISVGGPASF</sequence>
<dbReference type="InterPro" id="IPR013783">
    <property type="entry name" value="Ig-like_fold"/>
</dbReference>
<dbReference type="RefSeq" id="WP_139280967.1">
    <property type="nucleotide sequence ID" value="NZ_FRAA01000003.1"/>
</dbReference>
<feature type="domain" description="IPT/TIG" evidence="1">
    <location>
        <begin position="125"/>
        <end position="198"/>
    </location>
</feature>
<evidence type="ECO:0000313" key="2">
    <source>
        <dbReference type="EMBL" id="SHK15979.1"/>
    </source>
</evidence>
<gene>
    <name evidence="2" type="ORF">SAMN04488028_103196</name>
</gene>
<organism evidence="2 3">
    <name type="scientific">Reichenbachiella agariperforans</name>
    <dbReference type="NCBI Taxonomy" id="156994"/>
    <lineage>
        <taxon>Bacteria</taxon>
        <taxon>Pseudomonadati</taxon>
        <taxon>Bacteroidota</taxon>
        <taxon>Cytophagia</taxon>
        <taxon>Cytophagales</taxon>
        <taxon>Reichenbachiellaceae</taxon>
        <taxon>Reichenbachiella</taxon>
    </lineage>
</organism>
<feature type="domain" description="IPT/TIG" evidence="1">
    <location>
        <begin position="42"/>
        <end position="107"/>
    </location>
</feature>
<dbReference type="Pfam" id="PF01833">
    <property type="entry name" value="TIG"/>
    <property type="match status" value="2"/>
</dbReference>
<keyword evidence="3" id="KW-1185">Reference proteome</keyword>
<reference evidence="3" key="1">
    <citation type="submission" date="2016-11" db="EMBL/GenBank/DDBJ databases">
        <authorList>
            <person name="Varghese N."/>
            <person name="Submissions S."/>
        </authorList>
    </citation>
    <scope>NUCLEOTIDE SEQUENCE [LARGE SCALE GENOMIC DNA]</scope>
    <source>
        <strain evidence="3">DSM 26134</strain>
    </source>
</reference>
<accession>A0A1M6Q6R8</accession>
<dbReference type="InterPro" id="IPR002909">
    <property type="entry name" value="IPT_dom"/>
</dbReference>
<evidence type="ECO:0000259" key="1">
    <source>
        <dbReference type="Pfam" id="PF01833"/>
    </source>
</evidence>
<name>A0A1M6Q6R8_REIAG</name>
<dbReference type="SUPFAM" id="SSF81296">
    <property type="entry name" value="E set domains"/>
    <property type="match status" value="2"/>
</dbReference>
<dbReference type="AlphaFoldDB" id="A0A1M6Q6R8"/>
<protein>
    <submittedName>
        <fullName evidence="2">IPT/TIG domain-containing protein</fullName>
    </submittedName>
</protein>
<dbReference type="InterPro" id="IPR014756">
    <property type="entry name" value="Ig_E-set"/>
</dbReference>
<dbReference type="PROSITE" id="PS51257">
    <property type="entry name" value="PROKAR_LIPOPROTEIN"/>
    <property type="match status" value="1"/>
</dbReference>